<dbReference type="PANTHER" id="PTHR34876">
    <property type="match status" value="1"/>
</dbReference>
<gene>
    <name evidence="7" type="ORF">YC6258_05674</name>
</gene>
<comment type="similarity">
    <text evidence="3">Belongs to the glycosyl hydrolase family 6.</text>
</comment>
<proteinExistence type="inferred from homology"/>
<dbReference type="SMART" id="SM00089">
    <property type="entry name" value="PKD"/>
    <property type="match status" value="2"/>
</dbReference>
<dbReference type="GO" id="GO:0030245">
    <property type="term" value="P:cellulose catabolic process"/>
    <property type="evidence" value="ECO:0007669"/>
    <property type="project" value="UniProtKB-KW"/>
</dbReference>
<sequence length="735" mass="76898">MTNRRCNFAIASILTIGAIYGTTAQAATCEYLVNSEWNTGFTATIKIKNDGNSAINGWQVGWEYTDGSRMTNSWNANVTGTNPYTATNLGWNGNISVGQSAEFGFQGTKGSTGANAQIPTVTGSVCGGGGTPTNHAPVAAAQATPTTGNAPLAVSFSASGSTDADGDALTYSWSFGDGTTGAGVTAAHTYSAAGDYTAVVTVSDGSLTDTASVNIAVTTETGNTPPNAVISSDVRGGKAPVVVAFDASGSSDADNDPLTYSWVFGDGSTGTGPTPSHLFSDPGSYVVTVTVSDGQDSDQASTTITVTDGSSGAARVDNPFRDAVWYVNPEWSAKAAAEPGGASIADINTAVWMDRIAAIEGTSTAMGLRDHLNEALVQGANMFMFVVYDLPNRDCNALASNGELLIAEGGMARYKAEYIDPIAEIVSDPAYQNIRIVAIIEIDSLPNLVTNLDVPACQEANGDDGYREGITYALNALAPIDNVYAYVDAAHSGWLGWDSNFGPAVDLIAGVVTGTDEGWSSIAGFITNTANYTPTVEAYLTNPNLNVGGQPVRSSNFYEWNSYFDEKSYAQEFRNKMIAKGAPSTIGMLIDTGRNGWGGTGRPGSVSSSSDLNTYVNDSRIDRRYHRGNWCNQSGGIGYKPWADPYPGVDAFVWVKPPGESDGVADPDFEQDPDDPAKQHDPMCNPASNNTDNPNVGTGALADAPHAGRWFSKGFQVLLENAYPPLDQPAGPPAQ</sequence>
<dbReference type="SMART" id="SM00637">
    <property type="entry name" value="CBD_II"/>
    <property type="match status" value="1"/>
</dbReference>
<dbReference type="SUPFAM" id="SSF49384">
    <property type="entry name" value="Carbohydrate-binding domain"/>
    <property type="match status" value="1"/>
</dbReference>
<dbReference type="InterPro" id="IPR018366">
    <property type="entry name" value="CBM2_CS"/>
</dbReference>
<evidence type="ECO:0000313" key="7">
    <source>
        <dbReference type="EMBL" id="AJQ97702.1"/>
    </source>
</evidence>
<reference evidence="7 8" key="1">
    <citation type="submission" date="2014-01" db="EMBL/GenBank/DDBJ databases">
        <title>Full genme sequencing of cellulolytic bacterium Gynuella sunshinyii YC6258T gen. nov., sp. nov.</title>
        <authorList>
            <person name="Khan H."/>
            <person name="Chung E.J."/>
            <person name="Chung Y.R."/>
        </authorList>
    </citation>
    <scope>NUCLEOTIDE SEQUENCE [LARGE SCALE GENOMIC DNA]</scope>
    <source>
        <strain evidence="7 8">YC6258</strain>
    </source>
</reference>
<keyword evidence="3" id="KW-0732">Signal</keyword>
<dbReference type="InterPro" id="IPR036434">
    <property type="entry name" value="Beta_cellobiohydrolase_sf"/>
</dbReference>
<dbReference type="Gene3D" id="2.60.40.290">
    <property type="match status" value="1"/>
</dbReference>
<dbReference type="SUPFAM" id="SSF51989">
    <property type="entry name" value="Glycosyl hydrolases family 6, cellulases"/>
    <property type="match status" value="1"/>
</dbReference>
<dbReference type="InterPro" id="IPR008965">
    <property type="entry name" value="CBM2/CBM3_carb-bd_dom_sf"/>
</dbReference>
<dbReference type="STRING" id="1445510.YC6258_05674"/>
<dbReference type="InterPro" id="IPR000601">
    <property type="entry name" value="PKD_dom"/>
</dbReference>
<dbReference type="PROSITE" id="PS50093">
    <property type="entry name" value="PKD"/>
    <property type="match status" value="2"/>
</dbReference>
<feature type="chain" id="PRO_5005111512" description="Glucanase" evidence="3">
    <location>
        <begin position="27"/>
        <end position="735"/>
    </location>
</feature>
<dbReference type="OrthoDB" id="9808897at2"/>
<dbReference type="InterPro" id="IPR016288">
    <property type="entry name" value="Beta_cellobiohydrolase"/>
</dbReference>
<evidence type="ECO:0000256" key="3">
    <source>
        <dbReference type="RuleBase" id="RU361186"/>
    </source>
</evidence>
<evidence type="ECO:0000256" key="2">
    <source>
        <dbReference type="ARBA" id="ARBA00023295"/>
    </source>
</evidence>
<dbReference type="InterPro" id="IPR012291">
    <property type="entry name" value="CBM2_carb-bd_dom_sf"/>
</dbReference>
<dbReference type="HOGENOM" id="CLU_015488_3_1_6"/>
<dbReference type="InterPro" id="IPR035986">
    <property type="entry name" value="PKD_dom_sf"/>
</dbReference>
<dbReference type="PATRIC" id="fig|1445510.3.peg.5634"/>
<dbReference type="SUPFAM" id="SSF49299">
    <property type="entry name" value="PKD domain"/>
    <property type="match status" value="2"/>
</dbReference>
<dbReference type="EMBL" id="CP007142">
    <property type="protein sequence ID" value="AJQ97702.1"/>
    <property type="molecule type" value="Genomic_DNA"/>
</dbReference>
<evidence type="ECO:0000259" key="5">
    <source>
        <dbReference type="PROSITE" id="PS50093"/>
    </source>
</evidence>
<dbReference type="InterPro" id="IPR022409">
    <property type="entry name" value="PKD/Chitinase_dom"/>
</dbReference>
<dbReference type="PROSITE" id="PS51173">
    <property type="entry name" value="CBM2"/>
    <property type="match status" value="1"/>
</dbReference>
<keyword evidence="3" id="KW-0136">Cellulose degradation</keyword>
<dbReference type="KEGG" id="gsn:YC6258_05674"/>
<feature type="domain" description="PKD" evidence="5">
    <location>
        <begin position="226"/>
        <end position="307"/>
    </location>
</feature>
<keyword evidence="1 3" id="KW-0378">Hydrolase</keyword>
<keyword evidence="3" id="KW-0119">Carbohydrate metabolism</keyword>
<dbReference type="RefSeq" id="WP_082070898.1">
    <property type="nucleotide sequence ID" value="NZ_CP007142.1"/>
</dbReference>
<keyword evidence="3" id="KW-0624">Polysaccharide degradation</keyword>
<dbReference type="Pfam" id="PF18911">
    <property type="entry name" value="PKD_4"/>
    <property type="match status" value="2"/>
</dbReference>
<evidence type="ECO:0000313" key="8">
    <source>
        <dbReference type="Proteomes" id="UP000032266"/>
    </source>
</evidence>
<dbReference type="Proteomes" id="UP000032266">
    <property type="component" value="Chromosome"/>
</dbReference>
<dbReference type="Gene3D" id="2.60.40.10">
    <property type="entry name" value="Immunoglobulins"/>
    <property type="match status" value="2"/>
</dbReference>
<dbReference type="Pfam" id="PF01341">
    <property type="entry name" value="Glyco_hydro_6"/>
    <property type="match status" value="1"/>
</dbReference>
<feature type="compositionally biased region" description="Acidic residues" evidence="4">
    <location>
        <begin position="663"/>
        <end position="674"/>
    </location>
</feature>
<dbReference type="CDD" id="cd00146">
    <property type="entry name" value="PKD"/>
    <property type="match status" value="2"/>
</dbReference>
<accession>A0A0C5VSP7</accession>
<dbReference type="PROSITE" id="PS00561">
    <property type="entry name" value="CBM2_A"/>
    <property type="match status" value="1"/>
</dbReference>
<dbReference type="Pfam" id="PF00553">
    <property type="entry name" value="CBM_2"/>
    <property type="match status" value="1"/>
</dbReference>
<dbReference type="PRINTS" id="PR00733">
    <property type="entry name" value="GLHYDRLASE6"/>
</dbReference>
<evidence type="ECO:0000256" key="1">
    <source>
        <dbReference type="ARBA" id="ARBA00022801"/>
    </source>
</evidence>
<evidence type="ECO:0000256" key="4">
    <source>
        <dbReference type="SAM" id="MobiDB-lite"/>
    </source>
</evidence>
<name>A0A0C5VSP7_9GAMM</name>
<dbReference type="Gene3D" id="3.20.20.40">
    <property type="entry name" value="1, 4-beta cellobiohydrolase"/>
    <property type="match status" value="1"/>
</dbReference>
<feature type="signal peptide" evidence="3">
    <location>
        <begin position="1"/>
        <end position="26"/>
    </location>
</feature>
<dbReference type="GO" id="GO:0030247">
    <property type="term" value="F:polysaccharide binding"/>
    <property type="evidence" value="ECO:0007669"/>
    <property type="project" value="UniProtKB-UniRule"/>
</dbReference>
<feature type="compositionally biased region" description="Polar residues" evidence="4">
    <location>
        <begin position="686"/>
        <end position="696"/>
    </location>
</feature>
<dbReference type="GO" id="GO:0004553">
    <property type="term" value="F:hydrolase activity, hydrolyzing O-glycosyl compounds"/>
    <property type="evidence" value="ECO:0007669"/>
    <property type="project" value="InterPro"/>
</dbReference>
<organism evidence="7 8">
    <name type="scientific">Gynuella sunshinyii YC6258</name>
    <dbReference type="NCBI Taxonomy" id="1445510"/>
    <lineage>
        <taxon>Bacteria</taxon>
        <taxon>Pseudomonadati</taxon>
        <taxon>Pseudomonadota</taxon>
        <taxon>Gammaproteobacteria</taxon>
        <taxon>Oceanospirillales</taxon>
        <taxon>Saccharospirillaceae</taxon>
        <taxon>Gynuella</taxon>
    </lineage>
</organism>
<dbReference type="EC" id="3.2.1.-" evidence="3"/>
<keyword evidence="2 3" id="KW-0326">Glycosidase</keyword>
<feature type="domain" description="CBM2" evidence="6">
    <location>
        <begin position="22"/>
        <end position="129"/>
    </location>
</feature>
<feature type="domain" description="PKD" evidence="5">
    <location>
        <begin position="137"/>
        <end position="224"/>
    </location>
</feature>
<dbReference type="AlphaFoldDB" id="A0A0C5VSP7"/>
<protein>
    <recommendedName>
        <fullName evidence="3">Glucanase</fullName>
        <ecNumber evidence="3">3.2.1.-</ecNumber>
    </recommendedName>
</protein>
<dbReference type="InterPro" id="IPR001919">
    <property type="entry name" value="CBD2"/>
</dbReference>
<dbReference type="InterPro" id="IPR013783">
    <property type="entry name" value="Ig-like_fold"/>
</dbReference>
<dbReference type="PANTHER" id="PTHR34876:SF4">
    <property type="entry name" value="1,4-BETA-D-GLUCAN CELLOBIOHYDROLASE C-RELATED"/>
    <property type="match status" value="1"/>
</dbReference>
<evidence type="ECO:0000259" key="6">
    <source>
        <dbReference type="PROSITE" id="PS51173"/>
    </source>
</evidence>
<keyword evidence="8" id="KW-1185">Reference proteome</keyword>
<feature type="region of interest" description="Disordered" evidence="4">
    <location>
        <begin position="657"/>
        <end position="701"/>
    </location>
</feature>